<dbReference type="PRINTS" id="PR00081">
    <property type="entry name" value="GDHRDH"/>
</dbReference>
<dbReference type="CDD" id="cd05233">
    <property type="entry name" value="SDR_c"/>
    <property type="match status" value="1"/>
</dbReference>
<evidence type="ECO:0000256" key="3">
    <source>
        <dbReference type="ARBA" id="ARBA00051383"/>
    </source>
</evidence>
<dbReference type="PANTHER" id="PTHR43669">
    <property type="entry name" value="5-KETO-D-GLUCONATE 5-REDUCTASE"/>
    <property type="match status" value="1"/>
</dbReference>
<feature type="compositionally biased region" description="Polar residues" evidence="4">
    <location>
        <begin position="177"/>
        <end position="186"/>
    </location>
</feature>
<evidence type="ECO:0000256" key="2">
    <source>
        <dbReference type="ARBA" id="ARBA00023002"/>
    </source>
</evidence>
<dbReference type="FunFam" id="3.40.50.720:FF:000084">
    <property type="entry name" value="Short-chain dehydrogenase reductase"/>
    <property type="match status" value="1"/>
</dbReference>
<dbReference type="InterPro" id="IPR002347">
    <property type="entry name" value="SDR_fam"/>
</dbReference>
<dbReference type="EC" id="1.1.1.47" evidence="5"/>
<dbReference type="Proteomes" id="UP000552757">
    <property type="component" value="Unassembled WGS sequence"/>
</dbReference>
<dbReference type="InterPro" id="IPR036291">
    <property type="entry name" value="NAD(P)-bd_dom_sf"/>
</dbReference>
<dbReference type="EMBL" id="JACIEB010000004">
    <property type="protein sequence ID" value="MBB3982247.1"/>
    <property type="molecule type" value="Genomic_DNA"/>
</dbReference>
<evidence type="ECO:0000313" key="6">
    <source>
        <dbReference type="Proteomes" id="UP000552757"/>
    </source>
</evidence>
<evidence type="ECO:0000256" key="4">
    <source>
        <dbReference type="SAM" id="MobiDB-lite"/>
    </source>
</evidence>
<proteinExistence type="inferred from homology"/>
<feature type="region of interest" description="Disordered" evidence="4">
    <location>
        <begin position="177"/>
        <end position="198"/>
    </location>
</feature>
<evidence type="ECO:0000256" key="1">
    <source>
        <dbReference type="ARBA" id="ARBA00006484"/>
    </source>
</evidence>
<accession>A0A7W6GP68</accession>
<dbReference type="PANTHER" id="PTHR43669:SF3">
    <property type="entry name" value="ALCOHOL DEHYDROGENASE, PUTATIVE (AFU_ORTHOLOGUE AFUA_3G03445)-RELATED"/>
    <property type="match status" value="1"/>
</dbReference>
<dbReference type="InterPro" id="IPR020904">
    <property type="entry name" value="Sc_DH/Rdtase_CS"/>
</dbReference>
<dbReference type="AlphaFoldDB" id="A0A7W6GP68"/>
<dbReference type="PROSITE" id="PS00061">
    <property type="entry name" value="ADH_SHORT"/>
    <property type="match status" value="1"/>
</dbReference>
<dbReference type="RefSeq" id="WP_183955335.1">
    <property type="nucleotide sequence ID" value="NZ_JACIEB010000004.1"/>
</dbReference>
<dbReference type="PRINTS" id="PR00080">
    <property type="entry name" value="SDRFAMILY"/>
</dbReference>
<name>A0A7W6GP68_9SPHN</name>
<comment type="caution">
    <text evidence="5">The sequence shown here is derived from an EMBL/GenBank/DDBJ whole genome shotgun (WGS) entry which is preliminary data.</text>
</comment>
<dbReference type="SUPFAM" id="SSF51735">
    <property type="entry name" value="NAD(P)-binding Rossmann-fold domains"/>
    <property type="match status" value="1"/>
</dbReference>
<organism evidence="5 6">
    <name type="scientific">Sphingobium fontiphilum</name>
    <dbReference type="NCBI Taxonomy" id="944425"/>
    <lineage>
        <taxon>Bacteria</taxon>
        <taxon>Pseudomonadati</taxon>
        <taxon>Pseudomonadota</taxon>
        <taxon>Alphaproteobacteria</taxon>
        <taxon>Sphingomonadales</taxon>
        <taxon>Sphingomonadaceae</taxon>
        <taxon>Sphingobium</taxon>
    </lineage>
</organism>
<keyword evidence="2 5" id="KW-0560">Oxidoreductase</keyword>
<keyword evidence="6" id="KW-1185">Reference proteome</keyword>
<dbReference type="Pfam" id="PF13561">
    <property type="entry name" value="adh_short_C2"/>
    <property type="match status" value="1"/>
</dbReference>
<evidence type="ECO:0000313" key="5">
    <source>
        <dbReference type="EMBL" id="MBB3982247.1"/>
    </source>
</evidence>
<reference evidence="5 6" key="1">
    <citation type="submission" date="2020-08" db="EMBL/GenBank/DDBJ databases">
        <title>Genomic Encyclopedia of Type Strains, Phase IV (KMG-IV): sequencing the most valuable type-strain genomes for metagenomic binning, comparative biology and taxonomic classification.</title>
        <authorList>
            <person name="Goeker M."/>
        </authorList>
    </citation>
    <scope>NUCLEOTIDE SEQUENCE [LARGE SCALE GENOMIC DNA]</scope>
    <source>
        <strain evidence="5 6">DSM 29348</strain>
    </source>
</reference>
<comment type="similarity">
    <text evidence="1">Belongs to the short-chain dehydrogenases/reductases (SDR) family.</text>
</comment>
<gene>
    <name evidence="5" type="ORF">GGR44_001910</name>
</gene>
<dbReference type="Gene3D" id="3.40.50.720">
    <property type="entry name" value="NAD(P)-binding Rossmann-like Domain"/>
    <property type="match status" value="1"/>
</dbReference>
<dbReference type="GO" id="GO:0047936">
    <property type="term" value="F:glucose 1-dehydrogenase [NAD(P)+] activity"/>
    <property type="evidence" value="ECO:0007669"/>
    <property type="project" value="UniProtKB-EC"/>
</dbReference>
<protein>
    <submittedName>
        <fullName evidence="5">Glucose 1-dehydrogenase</fullName>
        <ecNumber evidence="5">1.1.1.47</ecNumber>
    </submittedName>
</protein>
<sequence length="258" mass="26782">MRFIITGAASGIGRACAELLVDGSAIAGDHQMLLADRDAANLAVVADAIGPRAASVVVDLSELDCGTRIVDAAIAHMGGIDAVISNAGIIMGGALVDLAAEQFDLIYGINTRATWLIGKAAHPWLRESQGAFIATASMSATQPTPALGFYSSSKAALLMLMRQLSIEWGPDRIRCNTVSPGPTYTPMTKAGYDDEARRRQREASIPLGKLGTAEDVARAILFLCSPQAGHINGIDVLVDGGMSNMLMPATGGGTGQSK</sequence>
<comment type="catalytic activity">
    <reaction evidence="3">
        <text>2,5-dichlorocyclohexa-2,5-dien-1,4-diol + NAD(+) = 2,5-dichlorohydroquinone + NADH + H(+)</text>
        <dbReference type="Rhea" id="RHEA:15741"/>
        <dbReference type="ChEBI" id="CHEBI:15378"/>
        <dbReference type="ChEBI" id="CHEBI:27545"/>
        <dbReference type="ChEBI" id="CHEBI:28975"/>
        <dbReference type="ChEBI" id="CHEBI:57540"/>
        <dbReference type="ChEBI" id="CHEBI:57945"/>
    </reaction>
</comment>